<dbReference type="GO" id="GO:0070181">
    <property type="term" value="F:small ribosomal subunit rRNA binding"/>
    <property type="evidence" value="ECO:0007669"/>
    <property type="project" value="TreeGrafter"/>
</dbReference>
<evidence type="ECO:0000256" key="2">
    <source>
        <dbReference type="ARBA" id="ARBA00022980"/>
    </source>
</evidence>
<evidence type="ECO:0000256" key="4">
    <source>
        <dbReference type="HAMAP-Rule" id="MF_00270"/>
    </source>
</evidence>
<evidence type="ECO:0000313" key="7">
    <source>
        <dbReference type="Proteomes" id="UP000229641"/>
    </source>
</evidence>
<evidence type="ECO:0000256" key="1">
    <source>
        <dbReference type="ARBA" id="ARBA00005589"/>
    </source>
</evidence>
<evidence type="ECO:0000313" key="6">
    <source>
        <dbReference type="EMBL" id="PIQ89816.1"/>
    </source>
</evidence>
<accession>A0A2H0LZK5</accession>
<dbReference type="AlphaFoldDB" id="A0A2H0LZK5"/>
<dbReference type="GO" id="GO:0006412">
    <property type="term" value="P:translation"/>
    <property type="evidence" value="ECO:0007669"/>
    <property type="project" value="UniProtKB-UniRule"/>
</dbReference>
<keyword evidence="4" id="KW-0694">RNA-binding</keyword>
<dbReference type="PRINTS" id="PR00974">
    <property type="entry name" value="RIBOSOMALS18"/>
</dbReference>
<dbReference type="HAMAP" id="MF_00270">
    <property type="entry name" value="Ribosomal_bS18"/>
    <property type="match status" value="1"/>
</dbReference>
<evidence type="ECO:0000256" key="5">
    <source>
        <dbReference type="RuleBase" id="RU003910"/>
    </source>
</evidence>
<comment type="similarity">
    <text evidence="1 4 5">Belongs to the bacterial ribosomal protein bS18 family.</text>
</comment>
<proteinExistence type="inferred from homology"/>
<dbReference type="GO" id="GO:0003735">
    <property type="term" value="F:structural constituent of ribosome"/>
    <property type="evidence" value="ECO:0007669"/>
    <property type="project" value="InterPro"/>
</dbReference>
<dbReference type="EMBL" id="PCWA01000015">
    <property type="protein sequence ID" value="PIQ89816.1"/>
    <property type="molecule type" value="Genomic_DNA"/>
</dbReference>
<dbReference type="Pfam" id="PF01084">
    <property type="entry name" value="Ribosomal_S18"/>
    <property type="match status" value="1"/>
</dbReference>
<evidence type="ECO:0000256" key="3">
    <source>
        <dbReference type="ARBA" id="ARBA00023274"/>
    </source>
</evidence>
<dbReference type="NCBIfam" id="TIGR00165">
    <property type="entry name" value="S18"/>
    <property type="match status" value="1"/>
</dbReference>
<dbReference type="GO" id="GO:0022627">
    <property type="term" value="C:cytosolic small ribosomal subunit"/>
    <property type="evidence" value="ECO:0007669"/>
    <property type="project" value="TreeGrafter"/>
</dbReference>
<gene>
    <name evidence="4 6" type="primary">rpsR</name>
    <name evidence="6" type="ORF">COV72_01245</name>
</gene>
<keyword evidence="4" id="KW-0699">rRNA-binding</keyword>
<dbReference type="Gene3D" id="4.10.640.10">
    <property type="entry name" value="Ribosomal protein S18"/>
    <property type="match status" value="1"/>
</dbReference>
<comment type="caution">
    <text evidence="6">The sequence shown here is derived from an EMBL/GenBank/DDBJ whole genome shotgun (WGS) entry which is preliminary data.</text>
</comment>
<keyword evidence="3 4" id="KW-0687">Ribonucleoprotein</keyword>
<keyword evidence="2 4" id="KW-0689">Ribosomal protein</keyword>
<reference evidence="6 7" key="1">
    <citation type="submission" date="2017-09" db="EMBL/GenBank/DDBJ databases">
        <title>Depth-based differentiation of microbial function through sediment-hosted aquifers and enrichment of novel symbionts in the deep terrestrial subsurface.</title>
        <authorList>
            <person name="Probst A.J."/>
            <person name="Ladd B."/>
            <person name="Jarett J.K."/>
            <person name="Geller-Mcgrath D.E."/>
            <person name="Sieber C.M."/>
            <person name="Emerson J.B."/>
            <person name="Anantharaman K."/>
            <person name="Thomas B.C."/>
            <person name="Malmstrom R."/>
            <person name="Stieglmeier M."/>
            <person name="Klingl A."/>
            <person name="Woyke T."/>
            <person name="Ryan C.M."/>
            <person name="Banfield J.F."/>
        </authorList>
    </citation>
    <scope>NUCLEOTIDE SEQUENCE [LARGE SCALE GENOMIC DNA]</scope>
    <source>
        <strain evidence="6">CG11_big_fil_rev_8_21_14_0_20_42_13</strain>
    </source>
</reference>
<comment type="function">
    <text evidence="4">Binds as a heterodimer with protein bS6 to the central domain of the 16S rRNA, where it helps stabilize the platform of the 30S subunit.</text>
</comment>
<dbReference type="PANTHER" id="PTHR13479">
    <property type="entry name" value="30S RIBOSOMAL PROTEIN S18"/>
    <property type="match status" value="1"/>
</dbReference>
<organism evidence="6 7">
    <name type="scientific">Candidatus Ghiorseimicrobium undicola</name>
    <dbReference type="NCBI Taxonomy" id="1974746"/>
    <lineage>
        <taxon>Bacteria</taxon>
        <taxon>Pseudomonadati</taxon>
        <taxon>Candidatus Omnitrophota</taxon>
        <taxon>Candidatus Ghiorseimicrobium</taxon>
    </lineage>
</organism>
<dbReference type="PANTHER" id="PTHR13479:SF40">
    <property type="entry name" value="SMALL RIBOSOMAL SUBUNIT PROTEIN BS18M"/>
    <property type="match status" value="1"/>
</dbReference>
<dbReference type="SUPFAM" id="SSF46911">
    <property type="entry name" value="Ribosomal protein S18"/>
    <property type="match status" value="1"/>
</dbReference>
<dbReference type="InterPro" id="IPR036870">
    <property type="entry name" value="Ribosomal_bS18_sf"/>
</dbReference>
<name>A0A2H0LZK5_9BACT</name>
<dbReference type="InterPro" id="IPR001648">
    <property type="entry name" value="Ribosomal_bS18"/>
</dbReference>
<sequence>MIKRSKPREHLGIVVKKHCRFCRDGGVNFDYKESKRLEKFLNERGKILSPRITGNCAKHQRKITVLIKRARFLALLPYVK</sequence>
<protein>
    <recommendedName>
        <fullName evidence="4">Small ribosomal subunit protein bS18</fullName>
    </recommendedName>
</protein>
<dbReference type="Proteomes" id="UP000229641">
    <property type="component" value="Unassembled WGS sequence"/>
</dbReference>
<comment type="subunit">
    <text evidence="4">Part of the 30S ribosomal subunit. Forms a tight heterodimer with protein bS6.</text>
</comment>